<evidence type="ECO:0000256" key="5">
    <source>
        <dbReference type="ARBA" id="ARBA00023115"/>
    </source>
</evidence>
<feature type="site" description="Cleavage (non-hydrolytic); by autolysis" evidence="10">
    <location>
        <begin position="69"/>
        <end position="70"/>
    </location>
</feature>
<reference evidence="12" key="1">
    <citation type="journal article" date="2019" name="Int. J. Syst. Evol. Microbiol.">
        <title>The Global Catalogue of Microorganisms (GCM) 10K type strain sequencing project: providing services to taxonomists for standard genome sequencing and annotation.</title>
        <authorList>
            <consortium name="The Broad Institute Genomics Platform"/>
            <consortium name="The Broad Institute Genome Sequencing Center for Infectious Disease"/>
            <person name="Wu L."/>
            <person name="Ma J."/>
        </authorList>
    </citation>
    <scope>NUCLEOTIDE SEQUENCE [LARGE SCALE GENOMIC DNA]</scope>
    <source>
        <strain evidence="12">JCM 16908</strain>
    </source>
</reference>
<evidence type="ECO:0000256" key="10">
    <source>
        <dbReference type="HAMAP-Rule" id="MF_00464"/>
    </source>
</evidence>
<comment type="PTM">
    <text evidence="10">Is synthesized initially as an inactive proenzyme. Formation of the active enzyme involves a self-maturation process in which the active site pyruvoyl group is generated from an internal serine residue via an autocatalytic post-translational modification. Two non-identical subunits are generated from the proenzyme in this reaction, and the pyruvate is formed at the N-terminus of the alpha chain, which is derived from the carboxyl end of the proenzyme. The post-translation cleavage follows an unusual pathway, termed non-hydrolytic serinolysis, in which the side chain hydroxyl group of the serine supplies its oxygen atom to form the C-terminus of the beta chain, while the remainder of the serine residue undergoes an oxidative deamination to produce ammonia and the pyruvoyl group blocking the N-terminus of the alpha chain.</text>
</comment>
<dbReference type="Proteomes" id="UP001500888">
    <property type="component" value="Unassembled WGS sequence"/>
</dbReference>
<dbReference type="RefSeq" id="WP_344946513.1">
    <property type="nucleotide sequence ID" value="NZ_BAAAZR010000024.1"/>
</dbReference>
<feature type="chain" id="PRO_5044930518" description="S-adenosylmethionine decarboxylase alpha chain" evidence="10">
    <location>
        <begin position="70"/>
        <end position="196"/>
    </location>
</feature>
<dbReference type="EC" id="4.1.1.50" evidence="10"/>
<evidence type="ECO:0000256" key="1">
    <source>
        <dbReference type="ARBA" id="ARBA00022691"/>
    </source>
</evidence>
<comment type="similarity">
    <text evidence="10">Belongs to the prokaryotic AdoMetDC family. Type 1 subfamily.</text>
</comment>
<feature type="active site" description="Proton donor; for catalytic activity" evidence="10">
    <location>
        <position position="90"/>
    </location>
</feature>
<feature type="modified residue" description="Pyruvic acid (Ser); by autocatalysis" evidence="10">
    <location>
        <position position="70"/>
    </location>
</feature>
<dbReference type="HAMAP" id="MF_00464">
    <property type="entry name" value="AdoMetDC_1"/>
    <property type="match status" value="1"/>
</dbReference>
<comment type="catalytic activity">
    <reaction evidence="10">
        <text>S-adenosyl-L-methionine + H(+) = S-adenosyl 3-(methylsulfanyl)propylamine + CO2</text>
        <dbReference type="Rhea" id="RHEA:15981"/>
        <dbReference type="ChEBI" id="CHEBI:15378"/>
        <dbReference type="ChEBI" id="CHEBI:16526"/>
        <dbReference type="ChEBI" id="CHEBI:57443"/>
        <dbReference type="ChEBI" id="CHEBI:59789"/>
        <dbReference type="EC" id="4.1.1.50"/>
    </reaction>
</comment>
<proteinExistence type="inferred from homology"/>
<keyword evidence="12" id="KW-1185">Reference proteome</keyword>
<dbReference type="PANTHER" id="PTHR33866:SF2">
    <property type="entry name" value="S-ADENOSYLMETHIONINE DECARBOXYLASE PROENZYME"/>
    <property type="match status" value="1"/>
</dbReference>
<evidence type="ECO:0000256" key="6">
    <source>
        <dbReference type="ARBA" id="ARBA00023145"/>
    </source>
</evidence>
<comment type="subunit">
    <text evidence="10">Heterotetramer of two alpha and two beta chains arranged as a dimer of alpha/beta heterodimers.</text>
</comment>
<feature type="active site" description="Schiff-base intermediate with substrate; via pyruvic acid" evidence="10">
    <location>
        <position position="70"/>
    </location>
</feature>
<gene>
    <name evidence="10" type="primary">speH</name>
    <name evidence="11" type="ORF">GCM10022226_56000</name>
</gene>
<organism evidence="11 12">
    <name type="scientific">Sphaerisporangium flaviroseum</name>
    <dbReference type="NCBI Taxonomy" id="509199"/>
    <lineage>
        <taxon>Bacteria</taxon>
        <taxon>Bacillati</taxon>
        <taxon>Actinomycetota</taxon>
        <taxon>Actinomycetes</taxon>
        <taxon>Streptosporangiales</taxon>
        <taxon>Streptosporangiaceae</taxon>
        <taxon>Sphaerisporangium</taxon>
    </lineage>
</organism>
<keyword evidence="1 10" id="KW-0949">S-adenosyl-L-methionine</keyword>
<evidence type="ECO:0000256" key="9">
    <source>
        <dbReference type="ARBA" id="ARBA00023317"/>
    </source>
</evidence>
<keyword evidence="3 10" id="KW-0068">Autocatalytic cleavage</keyword>
<dbReference type="EMBL" id="BAAAZR010000024">
    <property type="protein sequence ID" value="GAA3828008.1"/>
    <property type="molecule type" value="Genomic_DNA"/>
</dbReference>
<dbReference type="InterPro" id="IPR003826">
    <property type="entry name" value="AdoMetDC_fam_prok"/>
</dbReference>
<keyword evidence="6 10" id="KW-0865">Zymogen</keyword>
<dbReference type="Pfam" id="PF02675">
    <property type="entry name" value="AdoMet_dc"/>
    <property type="match status" value="1"/>
</dbReference>
<keyword evidence="9 10" id="KW-0670">Pyruvate</keyword>
<name>A0ABP7IWI2_9ACTN</name>
<evidence type="ECO:0000256" key="3">
    <source>
        <dbReference type="ARBA" id="ARBA00022813"/>
    </source>
</evidence>
<evidence type="ECO:0000313" key="11">
    <source>
        <dbReference type="EMBL" id="GAA3828008.1"/>
    </source>
</evidence>
<keyword evidence="4 10" id="KW-0745">Spermidine biosynthesis</keyword>
<dbReference type="Gene3D" id="3.60.90.10">
    <property type="entry name" value="S-adenosylmethionine decarboxylase"/>
    <property type="match status" value="1"/>
</dbReference>
<keyword evidence="2 10" id="KW-0210">Decarboxylase</keyword>
<feature type="chain" id="PRO_5044930519" description="S-adenosylmethionine decarboxylase beta chain" evidence="10">
    <location>
        <begin position="1"/>
        <end position="69"/>
    </location>
</feature>
<keyword evidence="8 10" id="KW-0704">Schiff base</keyword>
<sequence length="196" mass="21258">MSYNDTTCRFAGRHVVAELTGVSPSLLDDEPRLRELLHHALTGAKATVLHIVSHRFTPQGVTMLALLSESHASIHTYPEAVSCFVDIFTCGQNADPEHALALLVAAMRPAQVHRQTIDRGMPEHTLRRTTGEVTVATEVVGDRATIEVQYTGAEEWYTVTGGPFTVIGHDGQWVHAAMVRAVAQGLPEGLTGLELT</sequence>
<dbReference type="PANTHER" id="PTHR33866">
    <property type="entry name" value="S-ADENOSYLMETHIONINE DECARBOXYLASE PROENZYME"/>
    <property type="match status" value="1"/>
</dbReference>
<evidence type="ECO:0000256" key="7">
    <source>
        <dbReference type="ARBA" id="ARBA00023239"/>
    </source>
</evidence>
<dbReference type="NCBIfam" id="TIGR03330">
    <property type="entry name" value="SAM_DCase_Bsu"/>
    <property type="match status" value="1"/>
</dbReference>
<keyword evidence="5 10" id="KW-0620">Polyamine biosynthesis</keyword>
<protein>
    <recommendedName>
        <fullName evidence="10">S-adenosylmethionine decarboxylase proenzyme</fullName>
        <shortName evidence="10">AdoMetDC</shortName>
        <shortName evidence="10">SAMDC</shortName>
        <ecNumber evidence="10">4.1.1.50</ecNumber>
    </recommendedName>
    <component>
        <recommendedName>
            <fullName evidence="10">S-adenosylmethionine decarboxylase beta chain</fullName>
        </recommendedName>
    </component>
    <component>
        <recommendedName>
            <fullName evidence="10">S-adenosylmethionine decarboxylase alpha chain</fullName>
        </recommendedName>
    </component>
</protein>
<keyword evidence="7 10" id="KW-0456">Lyase</keyword>
<evidence type="ECO:0000256" key="4">
    <source>
        <dbReference type="ARBA" id="ARBA00023066"/>
    </source>
</evidence>
<comment type="function">
    <text evidence="10">Catalyzes the decarboxylation of S-adenosylmethionine to S-adenosylmethioninamine (dcAdoMet), the propylamine donor required for the synthesis of the polyamines spermine and spermidine from the diamine putrescine.</text>
</comment>
<dbReference type="InterPro" id="IPR017716">
    <property type="entry name" value="S-AdoMet_deCOase_pro-enz"/>
</dbReference>
<evidence type="ECO:0000313" key="12">
    <source>
        <dbReference type="Proteomes" id="UP001500888"/>
    </source>
</evidence>
<accession>A0ABP7IWI2</accession>
<evidence type="ECO:0000256" key="2">
    <source>
        <dbReference type="ARBA" id="ARBA00022793"/>
    </source>
</evidence>
<comment type="pathway">
    <text evidence="10">Amine and polyamine biosynthesis; S-adenosylmethioninamine biosynthesis; S-adenosylmethioninamine from S-adenosyl-L-methionine: step 1/1.</text>
</comment>
<comment type="cofactor">
    <cofactor evidence="10">
        <name>pyruvate</name>
        <dbReference type="ChEBI" id="CHEBI:15361"/>
    </cofactor>
    <text evidence="10">Binds 1 pyruvoyl group covalently per subunit.</text>
</comment>
<dbReference type="InterPro" id="IPR016067">
    <property type="entry name" value="S-AdoMet_deCO2ase_core"/>
</dbReference>
<feature type="active site" description="Proton acceptor; for processing activity" evidence="10">
    <location>
        <position position="75"/>
    </location>
</feature>
<comment type="caution">
    <text evidence="11">The sequence shown here is derived from an EMBL/GenBank/DDBJ whole genome shotgun (WGS) entry which is preliminary data.</text>
</comment>
<evidence type="ECO:0000256" key="8">
    <source>
        <dbReference type="ARBA" id="ARBA00023270"/>
    </source>
</evidence>
<dbReference type="SUPFAM" id="SSF56276">
    <property type="entry name" value="S-adenosylmethionine decarboxylase"/>
    <property type="match status" value="1"/>
</dbReference>